<reference evidence="1" key="1">
    <citation type="submission" date="2019-03" db="EMBL/GenBank/DDBJ databases">
        <title>Serratia marcescens strain N2 draft genome.</title>
        <authorList>
            <person name="Yassin A."/>
            <person name="El-Kenawy N."/>
            <person name="Youssef N.H."/>
        </authorList>
    </citation>
    <scope>NUCLEOTIDE SEQUENCE [LARGE SCALE GENOMIC DNA]</scope>
    <source>
        <strain evidence="1">N2</strain>
    </source>
</reference>
<dbReference type="EMBL" id="SPSG01003433">
    <property type="protein sequence ID" value="TFU60651.1"/>
    <property type="molecule type" value="Genomic_DNA"/>
</dbReference>
<sequence>MALAEHIQRAERLERAGQWRRAAQQWLVVYDKTHCEVERAVICHRRNDCMRRSRGRPALADRTG</sequence>
<gene>
    <name evidence="1" type="ORF">E0L31_25020</name>
</gene>
<dbReference type="RefSeq" id="WP_147839088.1">
    <property type="nucleotide sequence ID" value="NZ_SPSG02000043.1"/>
</dbReference>
<accession>A0A9X8VDG8</accession>
<dbReference type="InterPro" id="IPR024684">
    <property type="entry name" value="Tscrpt_act_PerC/SfV_Orf40"/>
</dbReference>
<organism evidence="1">
    <name type="scientific">Serratia marcescens</name>
    <dbReference type="NCBI Taxonomy" id="615"/>
    <lineage>
        <taxon>Bacteria</taxon>
        <taxon>Pseudomonadati</taxon>
        <taxon>Pseudomonadota</taxon>
        <taxon>Gammaproteobacteria</taxon>
        <taxon>Enterobacterales</taxon>
        <taxon>Yersiniaceae</taxon>
        <taxon>Serratia</taxon>
    </lineage>
</organism>
<proteinExistence type="predicted"/>
<dbReference type="Pfam" id="PF06069">
    <property type="entry name" value="PerC"/>
    <property type="match status" value="1"/>
</dbReference>
<evidence type="ECO:0000313" key="1">
    <source>
        <dbReference type="EMBL" id="TFU60651.1"/>
    </source>
</evidence>
<protein>
    <submittedName>
        <fullName evidence="1">PerC family transcriptional regulator</fullName>
    </submittedName>
</protein>
<comment type="caution">
    <text evidence="1">The sequence shown here is derived from an EMBL/GenBank/DDBJ whole genome shotgun (WGS) entry which is preliminary data.</text>
</comment>
<name>A0A9X8VDG8_SERMA</name>
<dbReference type="AlphaFoldDB" id="A0A9X8VDG8"/>